<proteinExistence type="predicted"/>
<feature type="compositionally biased region" description="Basic and acidic residues" evidence="1">
    <location>
        <begin position="538"/>
        <end position="557"/>
    </location>
</feature>
<dbReference type="InParanoid" id="A0A1V8SNZ7"/>
<gene>
    <name evidence="3" type="ORF">B0A48_13572</name>
</gene>
<feature type="region of interest" description="Disordered" evidence="1">
    <location>
        <begin position="450"/>
        <end position="623"/>
    </location>
</feature>
<evidence type="ECO:0000313" key="4">
    <source>
        <dbReference type="Proteomes" id="UP000192596"/>
    </source>
</evidence>
<feature type="compositionally biased region" description="Basic and acidic residues" evidence="1">
    <location>
        <begin position="663"/>
        <end position="674"/>
    </location>
</feature>
<dbReference type="SUPFAM" id="SSF55961">
    <property type="entry name" value="Bet v1-like"/>
    <property type="match status" value="1"/>
</dbReference>
<dbReference type="PANTHER" id="PTHR40370">
    <property type="entry name" value="EXPRESSED PROTEIN"/>
    <property type="match status" value="1"/>
</dbReference>
<feature type="compositionally biased region" description="Polar residues" evidence="1">
    <location>
        <begin position="267"/>
        <end position="278"/>
    </location>
</feature>
<dbReference type="Proteomes" id="UP000192596">
    <property type="component" value="Unassembled WGS sequence"/>
</dbReference>
<feature type="compositionally biased region" description="Basic and acidic residues" evidence="1">
    <location>
        <begin position="510"/>
        <end position="527"/>
    </location>
</feature>
<dbReference type="Pfam" id="PF11274">
    <property type="entry name" value="DUF3074"/>
    <property type="match status" value="1"/>
</dbReference>
<dbReference type="OrthoDB" id="5403181at2759"/>
<sequence length="692" mass="76021">MAELHEALKTLSTTSWDEVPTEDASLSTYMTDVFSNSELICNSIPPPLSGTPFHDSTPQYTSPNTATGWKDMLQSSARSHPAHDEHESLQKNWGKAMKFSQKENPLNIAVYKMAGHDRHGAWFARRSVHEGMGFEKFKRGMVREFPESLKVQGGPGEGNVRGIGGDQKLEMKEIEGVGKVEVYQLSAQFPGPTTPREFVTLLLTTGNGMSDKSAAELKGGERHVPRSFMIVSKPVRHPGAPDRQGYIRGQYESVELIREIPITPSKAKSTSNLLNNSGEGAKAGRDRASTIAFTESRGPEAKGEQRDLQRGSKGTSQDPELNPVEWIMITRSDPGGGIPRFMVDRGTPSALISDLHKWLDWAAQLREDGEQQDPAPETEAPSDGVTKSEQPPVQPATTTMTQNDPPIAPPRKSMTLPLPNEAPPQPAGVFAHLTQALGSGIDQYAPSMVSSYLHGQPDGQAAEADSDSDSSSDSSISDASFQSATSMRRKSTTGQLEAAAESNVSLTSLERPESRKDASGQEKDLRKLAQQRSQLSRKLAEKREAEQTRLDKSKDAEPDALGKAQDRFDREVGKAEAKHTRDLERLTAKEEKLSRKTEAKTKKREDRDQLSRVSRERDEFREQVGTLRREREVLLERLGELQKENTNLVLGLGRADGGKEILRKLREEGGEGKGRQRAGSGRSRGSTESKAS</sequence>
<feature type="region of interest" description="Disordered" evidence="1">
    <location>
        <begin position="368"/>
        <end position="427"/>
    </location>
</feature>
<dbReference type="PANTHER" id="PTHR40370:SF1">
    <property type="entry name" value="DUF3074 DOMAIN-CONTAINING PROTEIN"/>
    <property type="match status" value="1"/>
</dbReference>
<dbReference type="Gene3D" id="3.30.530.20">
    <property type="match status" value="1"/>
</dbReference>
<feature type="compositionally biased region" description="Polar residues" evidence="1">
    <location>
        <begin position="385"/>
        <end position="404"/>
    </location>
</feature>
<feature type="compositionally biased region" description="Basic and acidic residues" evidence="1">
    <location>
        <begin position="297"/>
        <end position="310"/>
    </location>
</feature>
<dbReference type="EMBL" id="NAJO01000033">
    <property type="protein sequence ID" value="OQO00885.1"/>
    <property type="molecule type" value="Genomic_DNA"/>
</dbReference>
<evidence type="ECO:0000256" key="1">
    <source>
        <dbReference type="SAM" id="MobiDB-lite"/>
    </source>
</evidence>
<feature type="compositionally biased region" description="Basic and acidic residues" evidence="1">
    <location>
        <begin position="564"/>
        <end position="623"/>
    </location>
</feature>
<organism evidence="3 4">
    <name type="scientific">Cryoendolithus antarcticus</name>
    <dbReference type="NCBI Taxonomy" id="1507870"/>
    <lineage>
        <taxon>Eukaryota</taxon>
        <taxon>Fungi</taxon>
        <taxon>Dikarya</taxon>
        <taxon>Ascomycota</taxon>
        <taxon>Pezizomycotina</taxon>
        <taxon>Dothideomycetes</taxon>
        <taxon>Dothideomycetidae</taxon>
        <taxon>Cladosporiales</taxon>
        <taxon>Cladosporiaceae</taxon>
        <taxon>Cryoendolithus</taxon>
    </lineage>
</organism>
<reference evidence="4" key="1">
    <citation type="submission" date="2017-03" db="EMBL/GenBank/DDBJ databases">
        <title>Genomes of endolithic fungi from Antarctica.</title>
        <authorList>
            <person name="Coleine C."/>
            <person name="Masonjones S."/>
            <person name="Stajich J.E."/>
        </authorList>
    </citation>
    <scope>NUCLEOTIDE SEQUENCE [LARGE SCALE GENOMIC DNA]</scope>
    <source>
        <strain evidence="4">CCFEE 5527</strain>
    </source>
</reference>
<feature type="region of interest" description="Disordered" evidence="1">
    <location>
        <begin position="663"/>
        <end position="692"/>
    </location>
</feature>
<feature type="region of interest" description="Disordered" evidence="1">
    <location>
        <begin position="267"/>
        <end position="324"/>
    </location>
</feature>
<evidence type="ECO:0000259" key="2">
    <source>
        <dbReference type="Pfam" id="PF11274"/>
    </source>
</evidence>
<keyword evidence="4" id="KW-1185">Reference proteome</keyword>
<evidence type="ECO:0000313" key="3">
    <source>
        <dbReference type="EMBL" id="OQO00885.1"/>
    </source>
</evidence>
<feature type="compositionally biased region" description="Low complexity" evidence="1">
    <location>
        <begin position="471"/>
        <end position="486"/>
    </location>
</feature>
<dbReference type="InterPro" id="IPR024500">
    <property type="entry name" value="DUF3074"/>
</dbReference>
<name>A0A1V8SNZ7_9PEZI</name>
<comment type="caution">
    <text evidence="3">The sequence shown here is derived from an EMBL/GenBank/DDBJ whole genome shotgun (WGS) entry which is preliminary data.</text>
</comment>
<feature type="domain" description="DUF3074" evidence="2">
    <location>
        <begin position="122"/>
        <end position="362"/>
    </location>
</feature>
<protein>
    <recommendedName>
        <fullName evidence="2">DUF3074 domain-containing protein</fullName>
    </recommendedName>
</protein>
<accession>A0A1V8SNZ7</accession>
<dbReference type="AlphaFoldDB" id="A0A1V8SNZ7"/>
<dbReference type="InterPro" id="IPR023393">
    <property type="entry name" value="START-like_dom_sf"/>
</dbReference>